<evidence type="ECO:0000256" key="1">
    <source>
        <dbReference type="SAM" id="SignalP"/>
    </source>
</evidence>
<evidence type="ECO:0000313" key="3">
    <source>
        <dbReference type="WBParaSite" id="MhA1_Contig25.frz3.gene15"/>
    </source>
</evidence>
<dbReference type="Proteomes" id="UP000095281">
    <property type="component" value="Unplaced"/>
</dbReference>
<dbReference type="AlphaFoldDB" id="A0A1I8BIP3"/>
<protein>
    <submittedName>
        <fullName evidence="3">Secreted protein</fullName>
    </submittedName>
</protein>
<evidence type="ECO:0000313" key="2">
    <source>
        <dbReference type="Proteomes" id="UP000095281"/>
    </source>
</evidence>
<keyword evidence="1" id="KW-0732">Signal</keyword>
<accession>A0A1I8BIP3</accession>
<proteinExistence type="predicted"/>
<sequence>MNAFNPLFVTLVVLCLLCGHCNLAKPNSMLGTSMTRIQEVFRTLMAKPMMFASRGKKSLAAPSARGYLLDREGEENGRGKSSRRALSDSYWVMVPLNERH</sequence>
<keyword evidence="2" id="KW-1185">Reference proteome</keyword>
<name>A0A1I8BIP3_MELHA</name>
<dbReference type="WBParaSite" id="MhA1_Contig25.frz3.gene15">
    <property type="protein sequence ID" value="MhA1_Contig25.frz3.gene15"/>
    <property type="gene ID" value="MhA1_Contig25.frz3.gene15"/>
</dbReference>
<organism evidence="2 3">
    <name type="scientific">Meloidogyne hapla</name>
    <name type="common">Root-knot nematode worm</name>
    <dbReference type="NCBI Taxonomy" id="6305"/>
    <lineage>
        <taxon>Eukaryota</taxon>
        <taxon>Metazoa</taxon>
        <taxon>Ecdysozoa</taxon>
        <taxon>Nematoda</taxon>
        <taxon>Chromadorea</taxon>
        <taxon>Rhabditida</taxon>
        <taxon>Tylenchina</taxon>
        <taxon>Tylenchomorpha</taxon>
        <taxon>Tylenchoidea</taxon>
        <taxon>Meloidogynidae</taxon>
        <taxon>Meloidogyninae</taxon>
        <taxon>Meloidogyne</taxon>
    </lineage>
</organism>
<reference evidence="3" key="1">
    <citation type="submission" date="2016-11" db="UniProtKB">
        <authorList>
            <consortium name="WormBaseParasite"/>
        </authorList>
    </citation>
    <scope>IDENTIFICATION</scope>
</reference>
<feature type="signal peptide" evidence="1">
    <location>
        <begin position="1"/>
        <end position="23"/>
    </location>
</feature>
<feature type="chain" id="PRO_5009315857" evidence="1">
    <location>
        <begin position="24"/>
        <end position="100"/>
    </location>
</feature>